<evidence type="ECO:0000256" key="4">
    <source>
        <dbReference type="ARBA" id="ARBA00035255"/>
    </source>
</evidence>
<dbReference type="PANTHER" id="PTHR48277:SF1">
    <property type="entry name" value="MITOCHONDRIAL RIBOSOMAL PROTEIN S5"/>
    <property type="match status" value="1"/>
</dbReference>
<dbReference type="Pfam" id="PF00333">
    <property type="entry name" value="Ribosomal_S5"/>
    <property type="match status" value="1"/>
</dbReference>
<dbReference type="FunFam" id="3.30.230.10:FF:000002">
    <property type="entry name" value="30S ribosomal protein S5"/>
    <property type="match status" value="1"/>
</dbReference>
<feature type="domain" description="S5 DRBM" evidence="8">
    <location>
        <begin position="13"/>
        <end position="76"/>
    </location>
</feature>
<dbReference type="GO" id="GO:0006412">
    <property type="term" value="P:translation"/>
    <property type="evidence" value="ECO:0007669"/>
    <property type="project" value="InterPro"/>
</dbReference>
<keyword evidence="2 6" id="KW-0689">Ribosomal protein</keyword>
<sequence length="168" mass="18220">MAREFRNALKDEFKDRVLEIRRVTRVIAGGKRFRFRSTIVVGDMKGRIGVGMGKSIDLQQAIQKARHNAKKNVVKIVLHGGTIPHEVLAKFSAAKVILKPAREGHGLMAGGAVRIVLKLAGVRDATAKCLGTTTNKLTTAMATVEALKMLRPEKKVKTLNDAAAPVTS</sequence>
<comment type="caution">
    <text evidence="9">The sequence shown here is derived from an EMBL/GenBank/DDBJ whole genome shotgun (WGS) entry which is preliminary data.</text>
</comment>
<keyword evidence="3 6" id="KW-0687">Ribonucleoprotein</keyword>
<dbReference type="GO" id="GO:1990904">
    <property type="term" value="C:ribonucleoprotein complex"/>
    <property type="evidence" value="ECO:0007669"/>
    <property type="project" value="UniProtKB-UniRule"/>
</dbReference>
<evidence type="ECO:0000313" key="10">
    <source>
        <dbReference type="Proteomes" id="UP000229674"/>
    </source>
</evidence>
<dbReference type="InterPro" id="IPR005324">
    <property type="entry name" value="Ribosomal_uS5_C"/>
</dbReference>
<gene>
    <name evidence="9" type="ORF">CO020_01130</name>
</gene>
<accession>A0A2M8G141</accession>
<dbReference type="SUPFAM" id="SSF54211">
    <property type="entry name" value="Ribosomal protein S5 domain 2-like"/>
    <property type="match status" value="1"/>
</dbReference>
<comment type="similarity">
    <text evidence="1 7">Belongs to the universal ribosomal protein uS5 family.</text>
</comment>
<dbReference type="Gene3D" id="3.30.160.20">
    <property type="match status" value="1"/>
</dbReference>
<dbReference type="GO" id="GO:0005840">
    <property type="term" value="C:ribosome"/>
    <property type="evidence" value="ECO:0007669"/>
    <property type="project" value="UniProtKB-KW"/>
</dbReference>
<evidence type="ECO:0000256" key="3">
    <source>
        <dbReference type="ARBA" id="ARBA00023274"/>
    </source>
</evidence>
<dbReference type="GO" id="GO:0005737">
    <property type="term" value="C:cytoplasm"/>
    <property type="evidence" value="ECO:0007669"/>
    <property type="project" value="UniProtKB-ARBA"/>
</dbReference>
<dbReference type="InterPro" id="IPR013810">
    <property type="entry name" value="Ribosomal_uS5_N"/>
</dbReference>
<evidence type="ECO:0000256" key="6">
    <source>
        <dbReference type="PROSITE-ProRule" id="PRU00268"/>
    </source>
</evidence>
<reference evidence="10" key="1">
    <citation type="submission" date="2017-09" db="EMBL/GenBank/DDBJ databases">
        <title>Depth-based differentiation of microbial function through sediment-hosted aquifers and enrichment of novel symbionts in the deep terrestrial subsurface.</title>
        <authorList>
            <person name="Probst A.J."/>
            <person name="Ladd B."/>
            <person name="Jarett J.K."/>
            <person name="Geller-Mcgrath D.E."/>
            <person name="Sieber C.M.K."/>
            <person name="Emerson J.B."/>
            <person name="Anantharaman K."/>
            <person name="Thomas B.C."/>
            <person name="Malmstrom R."/>
            <person name="Stieglmeier M."/>
            <person name="Klingl A."/>
            <person name="Woyke T."/>
            <person name="Ryan C.M."/>
            <person name="Banfield J.F."/>
        </authorList>
    </citation>
    <scope>NUCLEOTIDE SEQUENCE [LARGE SCALE GENOMIC DNA]</scope>
</reference>
<dbReference type="EMBL" id="PFQX01000044">
    <property type="protein sequence ID" value="PJC65365.1"/>
    <property type="molecule type" value="Genomic_DNA"/>
</dbReference>
<dbReference type="PANTHER" id="PTHR48277">
    <property type="entry name" value="MITOCHONDRIAL RIBOSOMAL PROTEIN S5"/>
    <property type="match status" value="1"/>
</dbReference>
<dbReference type="Gene3D" id="3.30.230.10">
    <property type="match status" value="1"/>
</dbReference>
<evidence type="ECO:0000256" key="2">
    <source>
        <dbReference type="ARBA" id="ARBA00022980"/>
    </source>
</evidence>
<protein>
    <recommendedName>
        <fullName evidence="4">Small ribosomal subunit protein uS5</fullName>
    </recommendedName>
    <alternativeName>
        <fullName evidence="5">30S ribosomal protein S5</fullName>
    </alternativeName>
</protein>
<organism evidence="9 10">
    <name type="scientific">Candidatus Colwellbacteria bacterium CG_4_9_14_0_2_um_filter_50_12</name>
    <dbReference type="NCBI Taxonomy" id="1974538"/>
    <lineage>
        <taxon>Bacteria</taxon>
        <taxon>Candidatus Colwelliibacteriota</taxon>
    </lineage>
</organism>
<dbReference type="GO" id="GO:0003723">
    <property type="term" value="F:RNA binding"/>
    <property type="evidence" value="ECO:0007669"/>
    <property type="project" value="InterPro"/>
</dbReference>
<evidence type="ECO:0000256" key="5">
    <source>
        <dbReference type="ARBA" id="ARBA00035519"/>
    </source>
</evidence>
<dbReference type="SUPFAM" id="SSF54768">
    <property type="entry name" value="dsRNA-binding domain-like"/>
    <property type="match status" value="1"/>
</dbReference>
<evidence type="ECO:0000256" key="1">
    <source>
        <dbReference type="ARBA" id="ARBA00008945"/>
    </source>
</evidence>
<dbReference type="AlphaFoldDB" id="A0A2M8G141"/>
<dbReference type="InterPro" id="IPR020568">
    <property type="entry name" value="Ribosomal_Su5_D2-typ_SF"/>
</dbReference>
<evidence type="ECO:0000313" key="9">
    <source>
        <dbReference type="EMBL" id="PJC65365.1"/>
    </source>
</evidence>
<name>A0A2M8G141_9BACT</name>
<dbReference type="PROSITE" id="PS50881">
    <property type="entry name" value="S5_DSRBD"/>
    <property type="match status" value="1"/>
</dbReference>
<dbReference type="Pfam" id="PF03719">
    <property type="entry name" value="Ribosomal_S5_C"/>
    <property type="match status" value="1"/>
</dbReference>
<proteinExistence type="inferred from homology"/>
<dbReference type="InterPro" id="IPR014721">
    <property type="entry name" value="Ribsml_uS5_D2-typ_fold_subgr"/>
</dbReference>
<evidence type="ECO:0000256" key="7">
    <source>
        <dbReference type="RuleBase" id="RU003823"/>
    </source>
</evidence>
<dbReference type="InterPro" id="IPR000851">
    <property type="entry name" value="Ribosomal_uS5"/>
</dbReference>
<dbReference type="Proteomes" id="UP000229674">
    <property type="component" value="Unassembled WGS sequence"/>
</dbReference>
<evidence type="ECO:0000259" key="8">
    <source>
        <dbReference type="PROSITE" id="PS50881"/>
    </source>
</evidence>
<dbReference type="GO" id="GO:0003735">
    <property type="term" value="F:structural constituent of ribosome"/>
    <property type="evidence" value="ECO:0007669"/>
    <property type="project" value="UniProtKB-UniRule"/>
</dbReference>